<name>A0A9D2F4D5_9FIRM</name>
<dbReference type="SUPFAM" id="SSF69304">
    <property type="entry name" value="Tricorn protease N-terminal domain"/>
    <property type="match status" value="1"/>
</dbReference>
<evidence type="ECO:0000313" key="2">
    <source>
        <dbReference type="EMBL" id="HIZ49304.1"/>
    </source>
</evidence>
<proteinExistence type="predicted"/>
<reference evidence="2" key="1">
    <citation type="journal article" date="2021" name="PeerJ">
        <title>Extensive microbial diversity within the chicken gut microbiome revealed by metagenomics and culture.</title>
        <authorList>
            <person name="Gilroy R."/>
            <person name="Ravi A."/>
            <person name="Getino M."/>
            <person name="Pursley I."/>
            <person name="Horton D.L."/>
            <person name="Alikhan N.F."/>
            <person name="Baker D."/>
            <person name="Gharbi K."/>
            <person name="Hall N."/>
            <person name="Watson M."/>
            <person name="Adriaenssens E.M."/>
            <person name="Foster-Nyarko E."/>
            <person name="Jarju S."/>
            <person name="Secka A."/>
            <person name="Antonio M."/>
            <person name="Oren A."/>
            <person name="Chaudhuri R.R."/>
            <person name="La Ragione R."/>
            <person name="Hildebrand F."/>
            <person name="Pallen M.J."/>
        </authorList>
    </citation>
    <scope>NUCLEOTIDE SEQUENCE</scope>
    <source>
        <strain evidence="2">3436</strain>
    </source>
</reference>
<sequence length="444" mass="49395">MKKQMCLAALCLLVAAGGCAQPPDSAPGGNTGETAREAAVPAAEGNLYRLSAETPQGVYNVDGGRGQYFLDYAAAENRPLCAVPGCTHTGEGCAARLPEGTYGLFLYPLTDGSLVYSLQDDASYSFWRMDGDGGNRQELTRMAEENAIWNFLCADEAYLYLYDVTYGEEGEQFTVSRLPLTGGTPETLWGKTEYTAPELLGVNGRELVLLWYDWSERETVPPADTTEDMPWEEIRERMAAYDAEMAKVTGKFRVTRCSVDTGEEQVVDAWTSNYGSAGRTLYWELDRLYWFDCEEPGPLHWVTADGQTGELAVDWPQEVTQWQGDLYINLECRILLDKMLLTVCETQGTDPVVSRYALDLETGTLQEIPLQYIANATQQPVSIEGQGENCLAVIFEEQVQMGTYLDTDGMPATSMETHRRYGLISTEDFLAGIPNYREIQMDME</sequence>
<dbReference type="PROSITE" id="PS51257">
    <property type="entry name" value="PROKAR_LIPOPROTEIN"/>
    <property type="match status" value="1"/>
</dbReference>
<feature type="signal peptide" evidence="1">
    <location>
        <begin position="1"/>
        <end position="20"/>
    </location>
</feature>
<organism evidence="2 3">
    <name type="scientific">Candidatus Gemmiger excrementavium</name>
    <dbReference type="NCBI Taxonomy" id="2838608"/>
    <lineage>
        <taxon>Bacteria</taxon>
        <taxon>Bacillati</taxon>
        <taxon>Bacillota</taxon>
        <taxon>Clostridia</taxon>
        <taxon>Eubacteriales</taxon>
        <taxon>Gemmiger</taxon>
    </lineage>
</organism>
<accession>A0A9D2F4D5</accession>
<evidence type="ECO:0008006" key="4">
    <source>
        <dbReference type="Google" id="ProtNLM"/>
    </source>
</evidence>
<dbReference type="Proteomes" id="UP000824031">
    <property type="component" value="Unassembled WGS sequence"/>
</dbReference>
<keyword evidence="1" id="KW-0732">Signal</keyword>
<reference evidence="2" key="2">
    <citation type="submission" date="2021-04" db="EMBL/GenBank/DDBJ databases">
        <authorList>
            <person name="Gilroy R."/>
        </authorList>
    </citation>
    <scope>NUCLEOTIDE SEQUENCE</scope>
    <source>
        <strain evidence="2">3436</strain>
    </source>
</reference>
<feature type="chain" id="PRO_5038897920" description="Lipoprotein" evidence="1">
    <location>
        <begin position="21"/>
        <end position="444"/>
    </location>
</feature>
<comment type="caution">
    <text evidence="2">The sequence shown here is derived from an EMBL/GenBank/DDBJ whole genome shotgun (WGS) entry which is preliminary data.</text>
</comment>
<protein>
    <recommendedName>
        <fullName evidence="4">Lipoprotein</fullName>
    </recommendedName>
</protein>
<dbReference type="AlphaFoldDB" id="A0A9D2F4D5"/>
<evidence type="ECO:0000256" key="1">
    <source>
        <dbReference type="SAM" id="SignalP"/>
    </source>
</evidence>
<dbReference type="EMBL" id="DXBO01000167">
    <property type="protein sequence ID" value="HIZ49304.1"/>
    <property type="molecule type" value="Genomic_DNA"/>
</dbReference>
<evidence type="ECO:0000313" key="3">
    <source>
        <dbReference type="Proteomes" id="UP000824031"/>
    </source>
</evidence>
<gene>
    <name evidence="2" type="ORF">H9810_11345</name>
</gene>